<keyword evidence="1" id="KW-1133">Transmembrane helix</keyword>
<accession>A0A087TMX3</accession>
<dbReference type="PANTHER" id="PTHR10170">
    <property type="entry name" value="HUNTINGTON DISEASE PROTEIN"/>
    <property type="match status" value="1"/>
</dbReference>
<gene>
    <name evidence="2" type="ORF">X975_03985</name>
</gene>
<dbReference type="GO" id="GO:0005737">
    <property type="term" value="C:cytoplasm"/>
    <property type="evidence" value="ECO:0007669"/>
    <property type="project" value="TreeGrafter"/>
</dbReference>
<keyword evidence="3" id="KW-1185">Reference proteome</keyword>
<sequence>MCVRLPIHMALQNILQFERIEDQVLNINAERVAAPSPYSLSQVSLEYLSAAVGLAEDIEDLDGSASSNSSPLSNNFGGVVSFQQREQSLSTVGLDIHSCLHFLLDLYSQWLSPHTCPFTPLILLTEVVKSVVALSDIFMEKAQFEWMLDTFLEVQRIHPAEDEIIAQYLIFGICKAAAVLGIEQDVLERLRKLLELSLKSSYLPTRISTLHGLLYLLEQGGGDESFPLLPTATEYILRNLDAINMTSMQYNQNEDHILIMWAVAFYIMENYQEEISEEDFNQKIYQLSLQICGQNEDCVSNMVYLTVLHGLERLLVAEILTGKEANLLLKLTVERVRSGTPVSSLAALGLFLSCMYIGKSTNMWSNELVPDTKTAEKLHSGGRQVHSEFMLVAMERVTTLFDRIRKAYPFEAEVICEILPAFLMEFFPVQEILNKIITEFLSSQQPHPQLMAKVIFEVFQYLHKQSQEEIIHEWVLLSLSNFMQRSPLSMAVWSLSCFFVSATTNYWFQALFPYIQNRMGKMEEQDKVLFCIAGLNFRNQLQSNEQKQAYFNTIQSVALPHTPYADLLQCL</sequence>
<protein>
    <submittedName>
        <fullName evidence="2">Huntingtin</fullName>
    </submittedName>
</protein>
<organism evidence="2 3">
    <name type="scientific">Stegodyphus mimosarum</name>
    <name type="common">African social velvet spider</name>
    <dbReference type="NCBI Taxonomy" id="407821"/>
    <lineage>
        <taxon>Eukaryota</taxon>
        <taxon>Metazoa</taxon>
        <taxon>Ecdysozoa</taxon>
        <taxon>Arthropoda</taxon>
        <taxon>Chelicerata</taxon>
        <taxon>Arachnida</taxon>
        <taxon>Araneae</taxon>
        <taxon>Araneomorphae</taxon>
        <taxon>Entelegynae</taxon>
        <taxon>Eresoidea</taxon>
        <taxon>Eresidae</taxon>
        <taxon>Stegodyphus</taxon>
    </lineage>
</organism>
<dbReference type="Proteomes" id="UP000054359">
    <property type="component" value="Unassembled WGS sequence"/>
</dbReference>
<dbReference type="EMBL" id="KK115965">
    <property type="protein sequence ID" value="KFM66462.1"/>
    <property type="molecule type" value="Genomic_DNA"/>
</dbReference>
<dbReference type="InterPro" id="IPR028426">
    <property type="entry name" value="Huntingtin_fam"/>
</dbReference>
<dbReference type="AlphaFoldDB" id="A0A087TMX3"/>
<evidence type="ECO:0000313" key="3">
    <source>
        <dbReference type="Proteomes" id="UP000054359"/>
    </source>
</evidence>
<keyword evidence="1" id="KW-0472">Membrane</keyword>
<evidence type="ECO:0000256" key="1">
    <source>
        <dbReference type="SAM" id="Phobius"/>
    </source>
</evidence>
<reference evidence="2 3" key="1">
    <citation type="submission" date="2013-11" db="EMBL/GenBank/DDBJ databases">
        <title>Genome sequencing of Stegodyphus mimosarum.</title>
        <authorList>
            <person name="Bechsgaard J."/>
        </authorList>
    </citation>
    <scope>NUCLEOTIDE SEQUENCE [LARGE SCALE GENOMIC DNA]</scope>
</reference>
<dbReference type="OrthoDB" id="10065698at2759"/>
<proteinExistence type="predicted"/>
<evidence type="ECO:0000313" key="2">
    <source>
        <dbReference type="EMBL" id="KFM66462.1"/>
    </source>
</evidence>
<feature type="transmembrane region" description="Helical" evidence="1">
    <location>
        <begin position="490"/>
        <end position="512"/>
    </location>
</feature>
<dbReference type="Pfam" id="PF20927">
    <property type="entry name" value="Htt_C-HEAT"/>
    <property type="match status" value="1"/>
</dbReference>
<dbReference type="STRING" id="407821.A0A087TMX3"/>
<keyword evidence="1" id="KW-0812">Transmembrane</keyword>
<name>A0A087TMX3_STEMI</name>
<feature type="non-terminal residue" evidence="2">
    <location>
        <position position="571"/>
    </location>
</feature>
<dbReference type="PANTHER" id="PTHR10170:SF10">
    <property type="entry name" value="HUNTINGTIN"/>
    <property type="match status" value="1"/>
</dbReference>
<dbReference type="InterPro" id="IPR048413">
    <property type="entry name" value="Htt_C-HEAT_rpt"/>
</dbReference>
<dbReference type="OMA" id="PIHMALQ"/>